<dbReference type="InterPro" id="IPR001466">
    <property type="entry name" value="Beta-lactam-related"/>
</dbReference>
<protein>
    <submittedName>
        <fullName evidence="3">Serine hydrolase</fullName>
    </submittedName>
</protein>
<reference evidence="3 4" key="1">
    <citation type="submission" date="2021-11" db="EMBL/GenBank/DDBJ databases">
        <authorList>
            <person name="Liang Q."/>
            <person name="Mou H."/>
            <person name="Liu Z."/>
        </authorList>
    </citation>
    <scope>NUCLEOTIDE SEQUENCE [LARGE SCALE GENOMIC DNA]</scope>
    <source>
        <strain evidence="3 4">CHU3</strain>
    </source>
</reference>
<feature type="signal peptide" evidence="1">
    <location>
        <begin position="1"/>
        <end position="32"/>
    </location>
</feature>
<sequence length="474" mass="51654">MKSFSKPSLSRLPSAILALSLLGGFAAGSAEAAQATAASAVAEDSFDAALAPYFKTNLPGVSVIMTRAGKTIFRKSYGLADLEAKSALRPDMMFRVGSVSKQFTSAAIFQLIEAGKLKLDDDINALLPELPNQGAKITLEQVLSHTSGLKDYVRSPKFAETAGKPITRQQIFELFKDDGLAFPPGQGFAYSNTGYFLLGMVIEKVSGMSYEDYLAKHIFEPLKMSQTAYEGRERDAQRRVEGYMGQGEKVQKADPINIDIVYAAGGLVSTVDDLATWDRAIVEGKLLKPSSWELAMQPHKIHGTQNAGYGYGWNNYQIRGARAIGHDGIIPGFNAFAVRIPEHQLYVAVLGNNGFAAPNSAYLVEKIAAIAMGNPYPEYKAIQLDADSLEKFVGVYKINDKDDRAISREGNRLFMQRSGRGKFEVLPCGPAEFFIKDSPSRVHLRFVADAAGAFEQLIVTQNDLPSAEIRKAGR</sequence>
<comment type="caution">
    <text evidence="3">The sequence shown here is derived from an EMBL/GenBank/DDBJ whole genome shotgun (WGS) entry which is preliminary data.</text>
</comment>
<evidence type="ECO:0000313" key="3">
    <source>
        <dbReference type="EMBL" id="MCV2370106.1"/>
    </source>
</evidence>
<feature type="domain" description="Beta-lactamase-related" evidence="2">
    <location>
        <begin position="48"/>
        <end position="361"/>
    </location>
</feature>
<dbReference type="SUPFAM" id="SSF56601">
    <property type="entry name" value="beta-lactamase/transpeptidase-like"/>
    <property type="match status" value="1"/>
</dbReference>
<dbReference type="EMBL" id="JAJIRN010000008">
    <property type="protein sequence ID" value="MCV2370106.1"/>
    <property type="molecule type" value="Genomic_DNA"/>
</dbReference>
<dbReference type="Gene3D" id="3.40.710.10">
    <property type="entry name" value="DD-peptidase/beta-lactamase superfamily"/>
    <property type="match status" value="1"/>
</dbReference>
<feature type="chain" id="PRO_5045488862" evidence="1">
    <location>
        <begin position="33"/>
        <end position="474"/>
    </location>
</feature>
<evidence type="ECO:0000313" key="4">
    <source>
        <dbReference type="Proteomes" id="UP001209701"/>
    </source>
</evidence>
<dbReference type="Proteomes" id="UP001209701">
    <property type="component" value="Unassembled WGS sequence"/>
</dbReference>
<dbReference type="InterPro" id="IPR012338">
    <property type="entry name" value="Beta-lactam/transpept-like"/>
</dbReference>
<keyword evidence="4" id="KW-1185">Reference proteome</keyword>
<dbReference type="PANTHER" id="PTHR46825:SF9">
    <property type="entry name" value="BETA-LACTAMASE-RELATED DOMAIN-CONTAINING PROTEIN"/>
    <property type="match status" value="1"/>
</dbReference>
<gene>
    <name evidence="3" type="ORF">LNV07_18645</name>
</gene>
<evidence type="ECO:0000259" key="2">
    <source>
        <dbReference type="Pfam" id="PF00144"/>
    </source>
</evidence>
<dbReference type="PANTHER" id="PTHR46825">
    <property type="entry name" value="D-ALANYL-D-ALANINE-CARBOXYPEPTIDASE/ENDOPEPTIDASE AMPH"/>
    <property type="match status" value="1"/>
</dbReference>
<keyword evidence="1" id="KW-0732">Signal</keyword>
<accession>A0ABT2YJ54</accession>
<proteinExistence type="predicted"/>
<dbReference type="Pfam" id="PF00144">
    <property type="entry name" value="Beta-lactamase"/>
    <property type="match status" value="1"/>
</dbReference>
<dbReference type="RefSeq" id="WP_263572684.1">
    <property type="nucleotide sequence ID" value="NZ_JAJIRN010000008.1"/>
</dbReference>
<name>A0ABT2YJ54_9BURK</name>
<keyword evidence="3" id="KW-0378">Hydrolase</keyword>
<dbReference type="GO" id="GO:0016787">
    <property type="term" value="F:hydrolase activity"/>
    <property type="evidence" value="ECO:0007669"/>
    <property type="project" value="UniProtKB-KW"/>
</dbReference>
<dbReference type="InterPro" id="IPR050491">
    <property type="entry name" value="AmpC-like"/>
</dbReference>
<organism evidence="3 4">
    <name type="scientific">Roseateles oligotrophus</name>
    <dbReference type="NCBI Taxonomy" id="1769250"/>
    <lineage>
        <taxon>Bacteria</taxon>
        <taxon>Pseudomonadati</taxon>
        <taxon>Pseudomonadota</taxon>
        <taxon>Betaproteobacteria</taxon>
        <taxon>Burkholderiales</taxon>
        <taxon>Sphaerotilaceae</taxon>
        <taxon>Roseateles</taxon>
    </lineage>
</organism>
<evidence type="ECO:0000256" key="1">
    <source>
        <dbReference type="SAM" id="SignalP"/>
    </source>
</evidence>